<proteinExistence type="predicted"/>
<organism evidence="2 3">
    <name type="scientific">Lunatimonas lonarensis</name>
    <dbReference type="NCBI Taxonomy" id="1232681"/>
    <lineage>
        <taxon>Bacteria</taxon>
        <taxon>Pseudomonadati</taxon>
        <taxon>Bacteroidota</taxon>
        <taxon>Cytophagia</taxon>
        <taxon>Cytophagales</taxon>
        <taxon>Cyclobacteriaceae</taxon>
    </lineage>
</organism>
<keyword evidence="1" id="KW-1133">Transmembrane helix</keyword>
<dbReference type="EMBL" id="AQHR01000059">
    <property type="protein sequence ID" value="EON77311.1"/>
    <property type="molecule type" value="Genomic_DNA"/>
</dbReference>
<comment type="caution">
    <text evidence="2">The sequence shown here is derived from an EMBL/GenBank/DDBJ whole genome shotgun (WGS) entry which is preliminary data.</text>
</comment>
<dbReference type="AlphaFoldDB" id="R7ZT35"/>
<protein>
    <submittedName>
        <fullName evidence="2">Uncharacterized protein</fullName>
    </submittedName>
</protein>
<sequence length="173" mass="19890">MEIVTDLLKILLPGGLAVYGMYIVTVSFLKKEWEKRVLELKTKSSDTLLPIRLQAAERLCLLLERITPNNLVRRVNQGGLTAIELHSLLINEVREEFNHNLSQQVYFSEEAWEDVRNSVEQVITLVNRANKGLSQEALGIELAKRIFQLSLENENDVIARARKKIKSEIQVYF</sequence>
<keyword evidence="3" id="KW-1185">Reference proteome</keyword>
<dbReference type="Pfam" id="PF25589">
    <property type="entry name" value="DUF7935"/>
    <property type="match status" value="1"/>
</dbReference>
<accession>R7ZT35</accession>
<dbReference type="STRING" id="1232681.ADIS_2179"/>
<feature type="transmembrane region" description="Helical" evidence="1">
    <location>
        <begin position="12"/>
        <end position="29"/>
    </location>
</feature>
<evidence type="ECO:0000256" key="1">
    <source>
        <dbReference type="SAM" id="Phobius"/>
    </source>
</evidence>
<gene>
    <name evidence="2" type="ORF">ADIS_2179</name>
</gene>
<name>R7ZT35_9BACT</name>
<reference evidence="2 3" key="1">
    <citation type="submission" date="2013-02" db="EMBL/GenBank/DDBJ databases">
        <title>A novel strain isolated from Lonar lake, Maharashtra, India.</title>
        <authorList>
            <person name="Singh A."/>
        </authorList>
    </citation>
    <scope>NUCLEOTIDE SEQUENCE [LARGE SCALE GENOMIC DNA]</scope>
    <source>
        <strain evidence="2 3">AK24</strain>
    </source>
</reference>
<dbReference type="RefSeq" id="WP_010854317.1">
    <property type="nucleotide sequence ID" value="NZ_AQHR01000059.1"/>
</dbReference>
<evidence type="ECO:0000313" key="3">
    <source>
        <dbReference type="Proteomes" id="UP000013909"/>
    </source>
</evidence>
<dbReference type="OrthoDB" id="1493032at2"/>
<dbReference type="InterPro" id="IPR057695">
    <property type="entry name" value="DUF7935"/>
</dbReference>
<dbReference type="PATRIC" id="fig|1288963.3.peg.2170"/>
<keyword evidence="1" id="KW-0472">Membrane</keyword>
<evidence type="ECO:0000313" key="2">
    <source>
        <dbReference type="EMBL" id="EON77311.1"/>
    </source>
</evidence>
<dbReference type="Proteomes" id="UP000013909">
    <property type="component" value="Unassembled WGS sequence"/>
</dbReference>
<keyword evidence="1" id="KW-0812">Transmembrane</keyword>